<keyword evidence="2" id="KW-1185">Reference proteome</keyword>
<proteinExistence type="predicted"/>
<dbReference type="AlphaFoldDB" id="A9H228"/>
<organism evidence="1 2">
    <name type="scientific">Gluconacetobacter diazotrophicus (strain ATCC 49037 / DSM 5601 / CCUG 37298 / CIP 103539 / LMG 7603 / PAl5)</name>
    <dbReference type="NCBI Taxonomy" id="272568"/>
    <lineage>
        <taxon>Bacteria</taxon>
        <taxon>Pseudomonadati</taxon>
        <taxon>Pseudomonadota</taxon>
        <taxon>Alphaproteobacteria</taxon>
        <taxon>Acetobacterales</taxon>
        <taxon>Acetobacteraceae</taxon>
        <taxon>Gluconacetobacter</taxon>
    </lineage>
</organism>
<sequence length="126" mass="13983">MAVCQPDLLRFVPQGHGQQPGDFPRPSWSVLIDYRSNTHPQSDLPLLRDSNAHFKSIYAVSESFLGPILGSHQETDRVILWVIIPPIHCEISGEMHVIRLKSSPIRGAIIYHAGACGVCFAKPTQD</sequence>
<accession>A9H228</accession>
<dbReference type="Proteomes" id="UP000001176">
    <property type="component" value="Chromosome"/>
</dbReference>
<name>A9H228_GLUDA</name>
<evidence type="ECO:0000313" key="2">
    <source>
        <dbReference type="Proteomes" id="UP000001176"/>
    </source>
</evidence>
<gene>
    <name evidence="1" type="ordered locus">GDI0149</name>
</gene>
<protein>
    <submittedName>
        <fullName evidence="1">Uncharacterized protein</fullName>
    </submittedName>
</protein>
<evidence type="ECO:0000313" key="1">
    <source>
        <dbReference type="EMBL" id="CAP54092.1"/>
    </source>
</evidence>
<dbReference type="KEGG" id="gdi:GDI0149"/>
<dbReference type="EMBL" id="AM889285">
    <property type="protein sequence ID" value="CAP54092.1"/>
    <property type="molecule type" value="Genomic_DNA"/>
</dbReference>
<reference evidence="1 2" key="1">
    <citation type="journal article" date="2009" name="BMC Genomics">
        <title>Complete genome sequence of the sugarcane nitrogen-fixing endophyte Gluconacetobacter diazotrophicus Pal5.</title>
        <authorList>
            <person name="Bertalan M."/>
            <person name="Albano R."/>
            <person name="Padua V."/>
            <person name="Rouws L."/>
            <person name="Rojas C."/>
            <person name="Hemerly A."/>
            <person name="Teixeira K."/>
            <person name="Schwab S."/>
            <person name="Araujo J."/>
            <person name="Oliveira A."/>
            <person name="Franca L."/>
            <person name="Magalhaes V."/>
            <person name="Alqueres S."/>
            <person name="Cardoso A."/>
            <person name="Almeida W."/>
            <person name="Loureiro M.M."/>
            <person name="Nogueira E."/>
            <person name="Cidade D."/>
            <person name="Oliveira D."/>
            <person name="Simao T."/>
            <person name="Macedo J."/>
            <person name="Valadao A."/>
            <person name="Dreschsel M."/>
            <person name="Freitas F."/>
            <person name="Vidal M."/>
            <person name="Guedes H."/>
            <person name="Rodrigues E."/>
            <person name="Meneses C."/>
            <person name="Brioso P."/>
            <person name="Pozzer L."/>
            <person name="Figueiredo D."/>
            <person name="Montano H."/>
            <person name="Junior J."/>
            <person name="Filho G."/>
            <person name="Flores V."/>
            <person name="Ferreira B."/>
            <person name="Branco A."/>
            <person name="Gonzalez P."/>
            <person name="Guillobel H."/>
            <person name="Lemos M."/>
            <person name="Seibel L."/>
            <person name="Macedo J."/>
            <person name="Alves-Ferreira M."/>
            <person name="Sachetto-Martins G."/>
            <person name="Coelho A."/>
            <person name="Santos E."/>
            <person name="Amaral G."/>
            <person name="Neves A."/>
            <person name="Pacheco A.B."/>
            <person name="Carvalho D."/>
            <person name="Lery L."/>
            <person name="Bisch P."/>
            <person name="Rossle S.C."/>
            <person name="Urmenyi T."/>
            <person name="Kruger W.V."/>
            <person name="Martins O."/>
            <person name="Baldani J.I."/>
            <person name="Ferreira P.C."/>
        </authorList>
    </citation>
    <scope>NUCLEOTIDE SEQUENCE [LARGE SCALE GENOMIC DNA]</scope>
    <source>
        <strain evidence="2">ATCC 49037 / DSM 5601 / CCUG 37298 / CIP 103539 / LMG 7603 / PAl5</strain>
    </source>
</reference>